<dbReference type="GO" id="GO:0004222">
    <property type="term" value="F:metalloendopeptidase activity"/>
    <property type="evidence" value="ECO:0007669"/>
    <property type="project" value="UniProtKB-EC"/>
</dbReference>
<evidence type="ECO:0000259" key="10">
    <source>
        <dbReference type="Pfam" id="PF05649"/>
    </source>
</evidence>
<dbReference type="PANTHER" id="PTHR11733:SF167">
    <property type="entry name" value="FI17812P1-RELATED"/>
    <property type="match status" value="1"/>
</dbReference>
<evidence type="ECO:0000313" key="12">
    <source>
        <dbReference type="Proteomes" id="UP000239735"/>
    </source>
</evidence>
<evidence type="ECO:0000313" key="11">
    <source>
        <dbReference type="EMBL" id="SPE19188.1"/>
    </source>
</evidence>
<dbReference type="SUPFAM" id="SSF55486">
    <property type="entry name" value="Metalloproteases ('zincins'), catalytic domain"/>
    <property type="match status" value="1"/>
</dbReference>
<evidence type="ECO:0000256" key="1">
    <source>
        <dbReference type="ARBA" id="ARBA00001947"/>
    </source>
</evidence>
<dbReference type="AlphaFoldDB" id="A0A2N9L7C3"/>
<dbReference type="EC" id="3.4.24.11" evidence="11"/>
<evidence type="ECO:0000256" key="7">
    <source>
        <dbReference type="ARBA" id="ARBA00023049"/>
    </source>
</evidence>
<dbReference type="OrthoDB" id="9775677at2"/>
<comment type="cofactor">
    <cofactor evidence="1">
        <name>Zn(2+)</name>
        <dbReference type="ChEBI" id="CHEBI:29105"/>
    </cofactor>
</comment>
<comment type="similarity">
    <text evidence="2">Belongs to the peptidase M13 family.</text>
</comment>
<name>A0A2N9L7C3_9BACT</name>
<dbReference type="InterPro" id="IPR024079">
    <property type="entry name" value="MetalloPept_cat_dom_sf"/>
</dbReference>
<feature type="domain" description="Peptidase M13 N-terminal" evidence="10">
    <location>
        <begin position="56"/>
        <end position="436"/>
    </location>
</feature>
<organism evidence="11 12">
    <name type="scientific">Candidatus Sulfuritelmatomonas gaucii</name>
    <dbReference type="NCBI Taxonomy" id="2043161"/>
    <lineage>
        <taxon>Bacteria</taxon>
        <taxon>Pseudomonadati</taxon>
        <taxon>Acidobacteriota</taxon>
        <taxon>Terriglobia</taxon>
        <taxon>Terriglobales</taxon>
        <taxon>Acidobacteriaceae</taxon>
        <taxon>Candidatus Sulfuritelmatomonas</taxon>
    </lineage>
</organism>
<dbReference type="Pfam" id="PF05649">
    <property type="entry name" value="Peptidase_M13_N"/>
    <property type="match status" value="1"/>
</dbReference>
<proteinExistence type="inferred from homology"/>
<keyword evidence="6" id="KW-0862">Zinc</keyword>
<dbReference type="InterPro" id="IPR008753">
    <property type="entry name" value="Peptidase_M13_N"/>
</dbReference>
<dbReference type="GO" id="GO:0005886">
    <property type="term" value="C:plasma membrane"/>
    <property type="evidence" value="ECO:0007669"/>
    <property type="project" value="TreeGrafter"/>
</dbReference>
<keyword evidence="7" id="KW-0482">Metalloprotease</keyword>
<evidence type="ECO:0000256" key="6">
    <source>
        <dbReference type="ARBA" id="ARBA00022833"/>
    </source>
</evidence>
<feature type="domain" description="Peptidase M13 C-terminal" evidence="9">
    <location>
        <begin position="488"/>
        <end position="692"/>
    </location>
</feature>
<dbReference type="Gene3D" id="3.40.390.10">
    <property type="entry name" value="Collagenase (Catalytic Domain)"/>
    <property type="match status" value="1"/>
</dbReference>
<feature type="chain" id="PRO_5014667088" evidence="8">
    <location>
        <begin position="20"/>
        <end position="693"/>
    </location>
</feature>
<evidence type="ECO:0000259" key="9">
    <source>
        <dbReference type="Pfam" id="PF01431"/>
    </source>
</evidence>
<dbReference type="InterPro" id="IPR042089">
    <property type="entry name" value="Peptidase_M13_dom_2"/>
</dbReference>
<sequence length="693" mass="76891">MSRLGRIGVLFFLAGAALAAQVQITHAQSEASSNTEKPVPLLPALDKQIMNTNADPCVNFWQYACGNFSKLYPIPPDKSGYGSTTIVFDHTQDALHELLEQVAAPSAQHNANEQKIGDYYASCMDENAIEAEGLKPLQAELDRIAALKDKNELTDLLAHYQMVNVNAFFGYGEQQDFKDAQKQIAIVDQAGLGLPERDYYFRAGDAAEKTRKEYVEHVANMLHLMGEPQDKATADAQKVMALETALAKVSMDVTSRRDPNNIYHPMSTAKLALLIPKIDWHKLFIDTGEPGIADLNVGNPDFFKGLQDVLTNTDLDTIKTYLRWQLIDSIPEYALPKAMSEEDFNFNNHELSGQPQQKPRWKRCVAATDGALGEALGQVYVAANFPAASKAFTVQMVHDIEGGMGEEISDQAWMSAETKQRADAKLHMVADKIGYPDHWRDYSKLDVVRGDAIGNAWRAADFENKRELNKIGKPVDRGEWGMSPPTVNAYYNPLMNDINFPAGILQAPLYDPQGTDAENYGHIGSIVGHELTHGFDDQGSQFDGNGNLSDWWTADDRKKFDDMTDCEVKEYGNFTAVDDVKLNGKLTLGENTADNGGLRIAYDAFLADAKRKGIDLNAKQDGFAPIQQFFLSFGQNWCGVLRPEQMRLQVQTDPHSLDEFRANGVVENMPEFGKAFGCKVGQPMMPADACHVW</sequence>
<dbReference type="PANTHER" id="PTHR11733">
    <property type="entry name" value="ZINC METALLOPROTEASE FAMILY M13 NEPRILYSIN-RELATED"/>
    <property type="match status" value="1"/>
</dbReference>
<keyword evidence="5 11" id="KW-0378">Hydrolase</keyword>
<dbReference type="EMBL" id="OKRB01000078">
    <property type="protein sequence ID" value="SPE19188.1"/>
    <property type="molecule type" value="Genomic_DNA"/>
</dbReference>
<evidence type="ECO:0000256" key="4">
    <source>
        <dbReference type="ARBA" id="ARBA00022723"/>
    </source>
</evidence>
<evidence type="ECO:0000256" key="2">
    <source>
        <dbReference type="ARBA" id="ARBA00007357"/>
    </source>
</evidence>
<dbReference type="InterPro" id="IPR018497">
    <property type="entry name" value="Peptidase_M13_C"/>
</dbReference>
<dbReference type="GO" id="GO:0016485">
    <property type="term" value="P:protein processing"/>
    <property type="evidence" value="ECO:0007669"/>
    <property type="project" value="TreeGrafter"/>
</dbReference>
<accession>A0A2N9L7C3</accession>
<dbReference type="Proteomes" id="UP000239735">
    <property type="component" value="Unassembled WGS sequence"/>
</dbReference>
<protein>
    <submittedName>
        <fullName evidence="11">Neprilysin</fullName>
        <ecNumber evidence="11">3.4.24.11</ecNumber>
    </submittedName>
</protein>
<evidence type="ECO:0000256" key="5">
    <source>
        <dbReference type="ARBA" id="ARBA00022801"/>
    </source>
</evidence>
<reference evidence="12" key="1">
    <citation type="submission" date="2018-02" db="EMBL/GenBank/DDBJ databases">
        <authorList>
            <person name="Hausmann B."/>
        </authorList>
    </citation>
    <scope>NUCLEOTIDE SEQUENCE [LARGE SCALE GENOMIC DNA]</scope>
    <source>
        <strain evidence="12">Peat soil MAG SbA5</strain>
    </source>
</reference>
<evidence type="ECO:0000256" key="8">
    <source>
        <dbReference type="SAM" id="SignalP"/>
    </source>
</evidence>
<dbReference type="Pfam" id="PF01431">
    <property type="entry name" value="Peptidase_M13"/>
    <property type="match status" value="1"/>
</dbReference>
<dbReference type="CDD" id="cd08662">
    <property type="entry name" value="M13"/>
    <property type="match status" value="1"/>
</dbReference>
<dbReference type="Gene3D" id="1.10.1380.10">
    <property type="entry name" value="Neutral endopeptidase , domain2"/>
    <property type="match status" value="1"/>
</dbReference>
<dbReference type="PRINTS" id="PR00786">
    <property type="entry name" value="NEPRILYSIN"/>
</dbReference>
<keyword evidence="3" id="KW-0645">Protease</keyword>
<dbReference type="PROSITE" id="PS51885">
    <property type="entry name" value="NEPRILYSIN"/>
    <property type="match status" value="1"/>
</dbReference>
<dbReference type="GO" id="GO:0046872">
    <property type="term" value="F:metal ion binding"/>
    <property type="evidence" value="ECO:0007669"/>
    <property type="project" value="UniProtKB-KW"/>
</dbReference>
<gene>
    <name evidence="11" type="ORF">SBA5_220034</name>
</gene>
<keyword evidence="8" id="KW-0732">Signal</keyword>
<keyword evidence="4" id="KW-0479">Metal-binding</keyword>
<evidence type="ECO:0000256" key="3">
    <source>
        <dbReference type="ARBA" id="ARBA00022670"/>
    </source>
</evidence>
<dbReference type="InterPro" id="IPR000718">
    <property type="entry name" value="Peptidase_M13"/>
</dbReference>
<feature type="signal peptide" evidence="8">
    <location>
        <begin position="1"/>
        <end position="19"/>
    </location>
</feature>